<organism evidence="8 9">
    <name type="scientific">Aspergillus calidoustus</name>
    <dbReference type="NCBI Taxonomy" id="454130"/>
    <lineage>
        <taxon>Eukaryota</taxon>
        <taxon>Fungi</taxon>
        <taxon>Dikarya</taxon>
        <taxon>Ascomycota</taxon>
        <taxon>Pezizomycotina</taxon>
        <taxon>Eurotiomycetes</taxon>
        <taxon>Eurotiomycetidae</taxon>
        <taxon>Eurotiales</taxon>
        <taxon>Aspergillaceae</taxon>
        <taxon>Aspergillus</taxon>
        <taxon>Aspergillus subgen. Nidulantes</taxon>
    </lineage>
</organism>
<feature type="transmembrane region" description="Helical" evidence="6">
    <location>
        <begin position="221"/>
        <end position="239"/>
    </location>
</feature>
<feature type="transmembrane region" description="Helical" evidence="6">
    <location>
        <begin position="43"/>
        <end position="76"/>
    </location>
</feature>
<evidence type="ECO:0000256" key="4">
    <source>
        <dbReference type="ARBA" id="ARBA00023136"/>
    </source>
</evidence>
<feature type="compositionally biased region" description="Basic and acidic residues" evidence="5">
    <location>
        <begin position="262"/>
        <end position="273"/>
    </location>
</feature>
<keyword evidence="4 6" id="KW-0472">Membrane</keyword>
<dbReference type="GO" id="GO:0005886">
    <property type="term" value="C:plasma membrane"/>
    <property type="evidence" value="ECO:0007669"/>
    <property type="project" value="TreeGrafter"/>
</dbReference>
<dbReference type="EMBL" id="CDMC01000028">
    <property type="protein sequence ID" value="CEL11552.1"/>
    <property type="molecule type" value="Genomic_DNA"/>
</dbReference>
<accession>A0A0U5GII0</accession>
<feature type="transmembrane region" description="Helical" evidence="6">
    <location>
        <begin position="314"/>
        <end position="337"/>
    </location>
</feature>
<dbReference type="PROSITE" id="PS50850">
    <property type="entry name" value="MFS"/>
    <property type="match status" value="1"/>
</dbReference>
<feature type="transmembrane region" description="Helical" evidence="6">
    <location>
        <begin position="357"/>
        <end position="378"/>
    </location>
</feature>
<evidence type="ECO:0000259" key="7">
    <source>
        <dbReference type="PROSITE" id="PS50850"/>
    </source>
</evidence>
<dbReference type="STRING" id="454130.A0A0U5GII0"/>
<evidence type="ECO:0000256" key="2">
    <source>
        <dbReference type="ARBA" id="ARBA00022692"/>
    </source>
</evidence>
<feature type="transmembrane region" description="Helical" evidence="6">
    <location>
        <begin position="462"/>
        <end position="481"/>
    </location>
</feature>
<dbReference type="Gene3D" id="1.20.1250.20">
    <property type="entry name" value="MFS general substrate transporter like domains"/>
    <property type="match status" value="1"/>
</dbReference>
<name>A0A0U5GII0_ASPCI</name>
<feature type="transmembrane region" description="Helical" evidence="6">
    <location>
        <begin position="493"/>
        <end position="514"/>
    </location>
</feature>
<feature type="transmembrane region" description="Helical" evidence="6">
    <location>
        <begin position="163"/>
        <end position="185"/>
    </location>
</feature>
<evidence type="ECO:0000313" key="9">
    <source>
        <dbReference type="Proteomes" id="UP000054771"/>
    </source>
</evidence>
<dbReference type="InterPro" id="IPR036259">
    <property type="entry name" value="MFS_trans_sf"/>
</dbReference>
<proteinExistence type="predicted"/>
<keyword evidence="9" id="KW-1185">Reference proteome</keyword>
<dbReference type="InterPro" id="IPR020846">
    <property type="entry name" value="MFS_dom"/>
</dbReference>
<feature type="transmembrane region" description="Helical" evidence="6">
    <location>
        <begin position="132"/>
        <end position="151"/>
    </location>
</feature>
<dbReference type="AlphaFoldDB" id="A0A0U5GII0"/>
<keyword evidence="3 6" id="KW-1133">Transmembrane helix</keyword>
<feature type="domain" description="Major facilitator superfamily (MFS) profile" evidence="7">
    <location>
        <begin position="50"/>
        <end position="518"/>
    </location>
</feature>
<comment type="subcellular location">
    <subcellularLocation>
        <location evidence="1">Membrane</location>
        <topology evidence="1">Multi-pass membrane protein</topology>
    </subcellularLocation>
</comment>
<dbReference type="InterPro" id="IPR011701">
    <property type="entry name" value="MFS"/>
</dbReference>
<evidence type="ECO:0000256" key="6">
    <source>
        <dbReference type="SAM" id="Phobius"/>
    </source>
</evidence>
<dbReference type="GO" id="GO:0022857">
    <property type="term" value="F:transmembrane transporter activity"/>
    <property type="evidence" value="ECO:0007669"/>
    <property type="project" value="InterPro"/>
</dbReference>
<feature type="region of interest" description="Disordered" evidence="5">
    <location>
        <begin position="257"/>
        <end position="280"/>
    </location>
</feature>
<feature type="transmembrane region" description="Helical" evidence="6">
    <location>
        <begin position="96"/>
        <end position="120"/>
    </location>
</feature>
<reference evidence="9" key="1">
    <citation type="journal article" date="2016" name="Genome Announc.">
        <title>Draft genome sequences of fungus Aspergillus calidoustus.</title>
        <authorList>
            <person name="Horn F."/>
            <person name="Linde J."/>
            <person name="Mattern D.J."/>
            <person name="Walther G."/>
            <person name="Guthke R."/>
            <person name="Scherlach K."/>
            <person name="Martin K."/>
            <person name="Brakhage A.A."/>
            <person name="Petzke L."/>
            <person name="Valiante V."/>
        </authorList>
    </citation>
    <scope>NUCLEOTIDE SEQUENCE [LARGE SCALE GENOMIC DNA]</scope>
    <source>
        <strain evidence="9">SF006504</strain>
    </source>
</reference>
<dbReference type="Pfam" id="PF07690">
    <property type="entry name" value="MFS_1"/>
    <property type="match status" value="1"/>
</dbReference>
<evidence type="ECO:0000256" key="1">
    <source>
        <dbReference type="ARBA" id="ARBA00004141"/>
    </source>
</evidence>
<evidence type="ECO:0000313" key="8">
    <source>
        <dbReference type="EMBL" id="CEL11552.1"/>
    </source>
</evidence>
<gene>
    <name evidence="8" type="ORF">ASPCAL14653</name>
</gene>
<protein>
    <recommendedName>
        <fullName evidence="7">Major facilitator superfamily (MFS) profile domain-containing protein</fullName>
    </recommendedName>
</protein>
<dbReference type="PANTHER" id="PTHR23502:SF34">
    <property type="entry name" value="PROTEIN HOL1"/>
    <property type="match status" value="1"/>
</dbReference>
<dbReference type="SUPFAM" id="SSF103473">
    <property type="entry name" value="MFS general substrate transporter"/>
    <property type="match status" value="1"/>
</dbReference>
<sequence length="541" mass="59238">MVHRLPETLGRVRLQDGTGATLLVPQPSSDPGDPLNWSRAFKIYVAVLTCTALTWVNFFAAGPSTVLIEIVIDLFGAYPPDPTNPATLSPSSIAKFSSAVTKVALLFSTASAAAGVANLLWVPLALKYGRRVVYTFSFLAFGLCCIWSAQATSYGSLLASRVIGAWFAGSTECVAPLTIADIFFLHERGKMTAMYSASLSTGAAFGSFIAGLMSISQSWRTFHYLCATLVLVTTALIFFTMPETAFQREVFHLETTTTTTEPKSKAPSVREVEDVPPQSASNIPKKSFLQRLAFNSKPLTRESVWKIAFRPVPLVCLPPVLWSTVSFGIGIGIFVVMGTTAANALSQVYHFTVWQVGVVWIASIIGNLLGMPFGGYFSDWVANRATLKNRGIREPEMRLPAVSVAMVCYPGSLLLYGLGLHYRTHYMVPILGLFLFSFGSSAAIGVSVTYTIDSYRAIAGEVVVSQVAFKSFITFLMSFYANSWVERDGYAGAFATMASFSFFILALWIPLYVWGKRVRHATLKWRIMKLAHWAADREMGE</sequence>
<dbReference type="Proteomes" id="UP000054771">
    <property type="component" value="Unassembled WGS sequence"/>
</dbReference>
<feature type="transmembrane region" description="Helical" evidence="6">
    <location>
        <begin position="399"/>
        <end position="420"/>
    </location>
</feature>
<feature type="transmembrane region" description="Helical" evidence="6">
    <location>
        <begin position="197"/>
        <end position="215"/>
    </location>
</feature>
<dbReference type="OMA" id="WAPIANI"/>
<dbReference type="OrthoDB" id="5215911at2759"/>
<dbReference type="PANTHER" id="PTHR23502">
    <property type="entry name" value="MAJOR FACILITATOR SUPERFAMILY"/>
    <property type="match status" value="1"/>
</dbReference>
<evidence type="ECO:0000256" key="5">
    <source>
        <dbReference type="SAM" id="MobiDB-lite"/>
    </source>
</evidence>
<evidence type="ECO:0000256" key="3">
    <source>
        <dbReference type="ARBA" id="ARBA00022989"/>
    </source>
</evidence>
<feature type="transmembrane region" description="Helical" evidence="6">
    <location>
        <begin position="426"/>
        <end position="450"/>
    </location>
</feature>
<keyword evidence="2 6" id="KW-0812">Transmembrane</keyword>